<gene>
    <name evidence="3" type="ORF">Lnau_0699</name>
</gene>
<feature type="compositionally biased region" description="Basic and acidic residues" evidence="1">
    <location>
        <begin position="39"/>
        <end position="48"/>
    </location>
</feature>
<dbReference type="STRING" id="45070.Lnau_0699"/>
<keyword evidence="2" id="KW-0732">Signal</keyword>
<dbReference type="OrthoDB" id="9928106at2"/>
<dbReference type="EMBL" id="LNYO01000013">
    <property type="protein sequence ID" value="KTD35715.1"/>
    <property type="molecule type" value="Genomic_DNA"/>
</dbReference>
<protein>
    <submittedName>
        <fullName evidence="3">Uncharacterized protein</fullName>
    </submittedName>
</protein>
<evidence type="ECO:0000313" key="3">
    <source>
        <dbReference type="EMBL" id="KTD35715.1"/>
    </source>
</evidence>
<dbReference type="RefSeq" id="WP_058503765.1">
    <property type="nucleotide sequence ID" value="NZ_CAAAIF010000001.1"/>
</dbReference>
<dbReference type="Proteomes" id="UP000054725">
    <property type="component" value="Unassembled WGS sequence"/>
</dbReference>
<feature type="signal peptide" evidence="2">
    <location>
        <begin position="1"/>
        <end position="19"/>
    </location>
</feature>
<comment type="caution">
    <text evidence="3">The sequence shown here is derived from an EMBL/GenBank/DDBJ whole genome shotgun (WGS) entry which is preliminary data.</text>
</comment>
<reference evidence="3 4" key="1">
    <citation type="submission" date="2015-11" db="EMBL/GenBank/DDBJ databases">
        <title>Genomic analysis of 38 Legionella species identifies large and diverse effector repertoires.</title>
        <authorList>
            <person name="Burstein D."/>
            <person name="Amaro F."/>
            <person name="Zusman T."/>
            <person name="Lifshitz Z."/>
            <person name="Cohen O."/>
            <person name="Gilbert J.A."/>
            <person name="Pupko T."/>
            <person name="Shuman H.A."/>
            <person name="Segal G."/>
        </authorList>
    </citation>
    <scope>NUCLEOTIDE SEQUENCE [LARGE SCALE GENOMIC DNA]</scope>
    <source>
        <strain evidence="3 4">ATCC 49506</strain>
    </source>
</reference>
<accession>A0A0W0WTQ7</accession>
<sequence length="105" mass="11916">MKRLFLLPLALLQPLSSWAITNHSYPREQVIIKSSPSVRQHDHGKENSRAANNHHHERQAVMVPGAPRHHGHNYAAPQGPRLPAFVKKILPGKHHRAEVHTHSHD</sequence>
<feature type="chain" id="PRO_5006915817" evidence="2">
    <location>
        <begin position="20"/>
        <end position="105"/>
    </location>
</feature>
<organism evidence="3 4">
    <name type="scientific">Legionella nautarum</name>
    <dbReference type="NCBI Taxonomy" id="45070"/>
    <lineage>
        <taxon>Bacteria</taxon>
        <taxon>Pseudomonadati</taxon>
        <taxon>Pseudomonadota</taxon>
        <taxon>Gammaproteobacteria</taxon>
        <taxon>Legionellales</taxon>
        <taxon>Legionellaceae</taxon>
        <taxon>Legionella</taxon>
    </lineage>
</organism>
<name>A0A0W0WTQ7_9GAMM</name>
<evidence type="ECO:0000313" key="4">
    <source>
        <dbReference type="Proteomes" id="UP000054725"/>
    </source>
</evidence>
<dbReference type="AlphaFoldDB" id="A0A0W0WTQ7"/>
<evidence type="ECO:0000256" key="1">
    <source>
        <dbReference type="SAM" id="MobiDB-lite"/>
    </source>
</evidence>
<dbReference type="PATRIC" id="fig|45070.6.peg.745"/>
<proteinExistence type="predicted"/>
<evidence type="ECO:0000256" key="2">
    <source>
        <dbReference type="SAM" id="SignalP"/>
    </source>
</evidence>
<feature type="region of interest" description="Disordered" evidence="1">
    <location>
        <begin position="34"/>
        <end position="82"/>
    </location>
</feature>
<keyword evidence="4" id="KW-1185">Reference proteome</keyword>